<dbReference type="GO" id="GO:0015949">
    <property type="term" value="P:nucleobase-containing small molecule interconversion"/>
    <property type="evidence" value="ECO:0007669"/>
    <property type="project" value="TreeGrafter"/>
</dbReference>
<evidence type="ECO:0000313" key="10">
    <source>
        <dbReference type="EMBL" id="ACR14704.1"/>
    </source>
</evidence>
<dbReference type="STRING" id="377629.TERTU_1390"/>
<evidence type="ECO:0000256" key="4">
    <source>
        <dbReference type="ARBA" id="ARBA00022777"/>
    </source>
</evidence>
<reference evidence="10 11" key="1">
    <citation type="journal article" date="2009" name="PLoS ONE">
        <title>The complete genome of Teredinibacter turnerae T7901: an intracellular endosymbiont of marine wood-boring bivalves (shipworms).</title>
        <authorList>
            <person name="Yang J.C."/>
            <person name="Madupu R."/>
            <person name="Durkin A.S."/>
            <person name="Ekborg N.A."/>
            <person name="Pedamallu C.S."/>
            <person name="Hostetler J.B."/>
            <person name="Radune D."/>
            <person name="Toms B.S."/>
            <person name="Henrissat B."/>
            <person name="Coutinho P.M."/>
            <person name="Schwarz S."/>
            <person name="Field L."/>
            <person name="Trindade-Silva A.E."/>
            <person name="Soares C.A.G."/>
            <person name="Elshahawi S."/>
            <person name="Hanora A."/>
            <person name="Schmidt E.W."/>
            <person name="Haygood M.G."/>
            <person name="Posfai J."/>
            <person name="Benner J."/>
            <person name="Madinger C."/>
            <person name="Nove J."/>
            <person name="Anton B."/>
            <person name="Chaudhary K."/>
            <person name="Foster J."/>
            <person name="Holman A."/>
            <person name="Kumar S."/>
            <person name="Lessard P.A."/>
            <person name="Luyten Y.A."/>
            <person name="Slatko B."/>
            <person name="Wood N."/>
            <person name="Wu B."/>
            <person name="Teplitski M."/>
            <person name="Mougous J.D."/>
            <person name="Ward N."/>
            <person name="Eisen J.A."/>
            <person name="Badger J.H."/>
            <person name="Distel D.L."/>
        </authorList>
    </citation>
    <scope>NUCLEOTIDE SEQUENCE [LARGE SCALE GENOMIC DNA]</scope>
    <source>
        <strain evidence="11">ATCC 39867 / T7901</strain>
    </source>
</reference>
<keyword evidence="11" id="KW-1185">Reference proteome</keyword>
<evidence type="ECO:0000256" key="7">
    <source>
        <dbReference type="ARBA" id="ARBA00048478"/>
    </source>
</evidence>
<comment type="subcellular location">
    <subcellularLocation>
        <location evidence="8">Cytoplasm</location>
    </subcellularLocation>
</comment>
<dbReference type="AlphaFoldDB" id="C5BSJ8"/>
<dbReference type="GO" id="GO:0036430">
    <property type="term" value="F:CMP kinase activity"/>
    <property type="evidence" value="ECO:0007669"/>
    <property type="project" value="RHEA"/>
</dbReference>
<dbReference type="EC" id="2.7.4.25" evidence="8"/>
<dbReference type="eggNOG" id="COG0283">
    <property type="taxonomic scope" value="Bacteria"/>
</dbReference>
<comment type="catalytic activity">
    <reaction evidence="6 8">
        <text>dCMP + ATP = dCDP + ADP</text>
        <dbReference type="Rhea" id="RHEA:25094"/>
        <dbReference type="ChEBI" id="CHEBI:30616"/>
        <dbReference type="ChEBI" id="CHEBI:57566"/>
        <dbReference type="ChEBI" id="CHEBI:58593"/>
        <dbReference type="ChEBI" id="CHEBI:456216"/>
        <dbReference type="EC" id="2.7.4.25"/>
    </reaction>
</comment>
<dbReference type="SUPFAM" id="SSF52540">
    <property type="entry name" value="P-loop containing nucleoside triphosphate hydrolases"/>
    <property type="match status" value="1"/>
</dbReference>
<organism evidence="10 11">
    <name type="scientific">Teredinibacter turnerae (strain ATCC 39867 / T7901)</name>
    <dbReference type="NCBI Taxonomy" id="377629"/>
    <lineage>
        <taxon>Bacteria</taxon>
        <taxon>Pseudomonadati</taxon>
        <taxon>Pseudomonadota</taxon>
        <taxon>Gammaproteobacteria</taxon>
        <taxon>Cellvibrionales</taxon>
        <taxon>Cellvibrionaceae</taxon>
        <taxon>Teredinibacter</taxon>
    </lineage>
</organism>
<dbReference type="GO" id="GO:0006220">
    <property type="term" value="P:pyrimidine nucleotide metabolic process"/>
    <property type="evidence" value="ECO:0007669"/>
    <property type="project" value="UniProtKB-UniRule"/>
</dbReference>
<evidence type="ECO:0000256" key="2">
    <source>
        <dbReference type="ARBA" id="ARBA00022679"/>
    </source>
</evidence>
<dbReference type="Pfam" id="PF02224">
    <property type="entry name" value="Cytidylate_kin"/>
    <property type="match status" value="1"/>
</dbReference>
<dbReference type="InterPro" id="IPR027417">
    <property type="entry name" value="P-loop_NTPase"/>
</dbReference>
<accession>C5BSJ8</accession>
<evidence type="ECO:0000256" key="1">
    <source>
        <dbReference type="ARBA" id="ARBA00009427"/>
    </source>
</evidence>
<dbReference type="KEGG" id="ttu:TERTU_1390"/>
<name>C5BSJ8_TERTT</name>
<evidence type="ECO:0000313" key="11">
    <source>
        <dbReference type="Proteomes" id="UP000009080"/>
    </source>
</evidence>
<dbReference type="CDD" id="cd02020">
    <property type="entry name" value="CMPK"/>
    <property type="match status" value="1"/>
</dbReference>
<proteinExistence type="inferred from homology"/>
<keyword evidence="2 8" id="KW-0808">Transferase</keyword>
<feature type="binding site" evidence="8">
    <location>
        <begin position="12"/>
        <end position="20"/>
    </location>
    <ligand>
        <name>ATP</name>
        <dbReference type="ChEBI" id="CHEBI:30616"/>
    </ligand>
</feature>
<sequence>MAEVAPVITIDGPSGSGKGTISRLIAEQTGFHLLDSGAIYRLCALACLRGNTDIEDADAVNRVAQTLDIRFDVGTAGVIVFLAQDDVTGDIRQENVGMAASTIAAFPSVRASLLDCQRSFQQPPGLVADGRDMGTVVFPSAGCKVFLTASAEIRADRRVKQLQDAGQASVDRGQILADIIARDERDTNRATSPLVPAADALVLDSTALTIDEVLAEIMALIKSRALLG</sequence>
<evidence type="ECO:0000256" key="3">
    <source>
        <dbReference type="ARBA" id="ARBA00022741"/>
    </source>
</evidence>
<comment type="catalytic activity">
    <reaction evidence="7 8">
        <text>CMP + ATP = CDP + ADP</text>
        <dbReference type="Rhea" id="RHEA:11600"/>
        <dbReference type="ChEBI" id="CHEBI:30616"/>
        <dbReference type="ChEBI" id="CHEBI:58069"/>
        <dbReference type="ChEBI" id="CHEBI:60377"/>
        <dbReference type="ChEBI" id="CHEBI:456216"/>
        <dbReference type="EC" id="2.7.4.25"/>
    </reaction>
</comment>
<comment type="similarity">
    <text evidence="1 8">Belongs to the cytidylate kinase family. Type 1 subfamily.</text>
</comment>
<gene>
    <name evidence="8 10" type="primary">cmk</name>
    <name evidence="10" type="ordered locus">TERTU_1390</name>
</gene>
<dbReference type="InterPro" id="IPR011994">
    <property type="entry name" value="Cytidylate_kinase_dom"/>
</dbReference>
<dbReference type="GO" id="GO:0036431">
    <property type="term" value="F:dCMP kinase activity"/>
    <property type="evidence" value="ECO:0007669"/>
    <property type="project" value="InterPro"/>
</dbReference>
<dbReference type="NCBIfam" id="TIGR00017">
    <property type="entry name" value="cmk"/>
    <property type="match status" value="1"/>
</dbReference>
<dbReference type="HAMAP" id="MF_00238">
    <property type="entry name" value="Cytidyl_kinase_type1"/>
    <property type="match status" value="1"/>
</dbReference>
<dbReference type="Proteomes" id="UP000009080">
    <property type="component" value="Chromosome"/>
</dbReference>
<evidence type="ECO:0000256" key="6">
    <source>
        <dbReference type="ARBA" id="ARBA00047615"/>
    </source>
</evidence>
<evidence type="ECO:0000259" key="9">
    <source>
        <dbReference type="Pfam" id="PF02224"/>
    </source>
</evidence>
<dbReference type="PANTHER" id="PTHR21299">
    <property type="entry name" value="CYTIDYLATE KINASE/PANTOATE-BETA-ALANINE LIGASE"/>
    <property type="match status" value="1"/>
</dbReference>
<keyword evidence="5 8" id="KW-0067">ATP-binding</keyword>
<dbReference type="EMBL" id="CP001614">
    <property type="protein sequence ID" value="ACR14704.1"/>
    <property type="molecule type" value="Genomic_DNA"/>
</dbReference>
<dbReference type="RefSeq" id="WP_015820818.1">
    <property type="nucleotide sequence ID" value="NC_012997.1"/>
</dbReference>
<dbReference type="PANTHER" id="PTHR21299:SF2">
    <property type="entry name" value="CYTIDYLATE KINASE"/>
    <property type="match status" value="1"/>
</dbReference>
<keyword evidence="8" id="KW-0963">Cytoplasm</keyword>
<dbReference type="OrthoDB" id="9807434at2"/>
<dbReference type="InterPro" id="IPR003136">
    <property type="entry name" value="Cytidylate_kin"/>
</dbReference>
<dbReference type="GO" id="GO:0005829">
    <property type="term" value="C:cytosol"/>
    <property type="evidence" value="ECO:0007669"/>
    <property type="project" value="TreeGrafter"/>
</dbReference>
<evidence type="ECO:0000256" key="8">
    <source>
        <dbReference type="HAMAP-Rule" id="MF_00238"/>
    </source>
</evidence>
<dbReference type="GO" id="GO:0005524">
    <property type="term" value="F:ATP binding"/>
    <property type="evidence" value="ECO:0007669"/>
    <property type="project" value="UniProtKB-UniRule"/>
</dbReference>
<dbReference type="HOGENOM" id="CLU_079959_0_2_6"/>
<keyword evidence="3 8" id="KW-0547">Nucleotide-binding</keyword>
<dbReference type="Gene3D" id="3.40.50.300">
    <property type="entry name" value="P-loop containing nucleotide triphosphate hydrolases"/>
    <property type="match status" value="1"/>
</dbReference>
<keyword evidence="4 8" id="KW-0418">Kinase</keyword>
<evidence type="ECO:0000256" key="5">
    <source>
        <dbReference type="ARBA" id="ARBA00022840"/>
    </source>
</evidence>
<feature type="domain" description="Cytidylate kinase" evidence="9">
    <location>
        <begin position="8"/>
        <end position="222"/>
    </location>
</feature>
<protein>
    <recommendedName>
        <fullName evidence="8">Cytidylate kinase</fullName>
        <shortName evidence="8">CK</shortName>
        <ecNumber evidence="8">2.7.4.25</ecNumber>
    </recommendedName>
    <alternativeName>
        <fullName evidence="8">Cytidine monophosphate kinase</fullName>
        <shortName evidence="8">CMP kinase</shortName>
    </alternativeName>
</protein>